<evidence type="ECO:0000313" key="1">
    <source>
        <dbReference type="EMBL" id="KAH7854760.1"/>
    </source>
</evidence>
<gene>
    <name evidence="1" type="ORF">Vadar_017500</name>
</gene>
<evidence type="ECO:0000313" key="2">
    <source>
        <dbReference type="Proteomes" id="UP000828048"/>
    </source>
</evidence>
<keyword evidence="2" id="KW-1185">Reference proteome</keyword>
<dbReference type="Proteomes" id="UP000828048">
    <property type="component" value="Chromosome 11"/>
</dbReference>
<name>A0ACB7YPI8_9ERIC</name>
<organism evidence="1 2">
    <name type="scientific">Vaccinium darrowii</name>
    <dbReference type="NCBI Taxonomy" id="229202"/>
    <lineage>
        <taxon>Eukaryota</taxon>
        <taxon>Viridiplantae</taxon>
        <taxon>Streptophyta</taxon>
        <taxon>Embryophyta</taxon>
        <taxon>Tracheophyta</taxon>
        <taxon>Spermatophyta</taxon>
        <taxon>Magnoliopsida</taxon>
        <taxon>eudicotyledons</taxon>
        <taxon>Gunneridae</taxon>
        <taxon>Pentapetalae</taxon>
        <taxon>asterids</taxon>
        <taxon>Ericales</taxon>
        <taxon>Ericaceae</taxon>
        <taxon>Vaccinioideae</taxon>
        <taxon>Vaccinieae</taxon>
        <taxon>Vaccinium</taxon>
    </lineage>
</organism>
<protein>
    <submittedName>
        <fullName evidence="1">Uncharacterized protein</fullName>
    </submittedName>
</protein>
<reference evidence="1 2" key="1">
    <citation type="journal article" date="2021" name="Hortic Res">
        <title>High-quality reference genome and annotation aids understanding of berry development for evergreen blueberry (Vaccinium darrowii).</title>
        <authorList>
            <person name="Yu J."/>
            <person name="Hulse-Kemp A.M."/>
            <person name="Babiker E."/>
            <person name="Staton M."/>
        </authorList>
    </citation>
    <scope>NUCLEOTIDE SEQUENCE [LARGE SCALE GENOMIC DNA]</scope>
    <source>
        <strain evidence="2">cv. NJ 8807/NJ 8810</strain>
        <tissue evidence="1">Young leaf</tissue>
    </source>
</reference>
<sequence length="1513" mass="171554">MCSPQGIIDQLGGLAFCEVVKAGKYVLHYEKNLRKLQDELKDLDARRECIKIKVREAIDGGEEIMPDVKTWQTKAEDMKTDVDQPIHQSTVKGNMHCIACSCPNIKWRYRLSKQAEQKILDVKELTEEGHFDEISHPRPPPPELEFPCNENFVNLDSRNQIFNNIVDALKDSSVNTIGVHGPGGVGKTTLVMEVGKKMGHDGYFKQVSLATIPKGLKVEEIQSQLANGLNFNFDPKKGSRVVQLWNKLTNGDKYLIILDDIWEKVDIKAIELPGVEAWDLFKKKVGNSFESQPELSTIGHNVCNKCKGLPVAINAIGAALKSKADFAWNDALIKLERYELMDIVGIDASVWASLRLSYDLLGSSSAKSFFLLCCLFREDAEIPIGDLTRHCLARRLLSQNPRTVEEVRNSVCTVIDALKSASLLSNGSHENVVKIHDIIRDVGISIAREKNPFFIEHGALHWLENGPVYSAISLTSGKIEVLPTELTCPNLHTLMFENSKLSDLEVPDEFFSGMTQLSVLILTRIRMRKLPSSLGKLANLRMLYMIECDLADIDILGDLIKSLEVLSLRGSSIQALPPKIGQLTRLRVLDLENCNELKVIPQGVVSKLTNLEELYFPDTFYEREDTTDKKQDASSSNNVSLEELRLPLTKGKLAVLHVHIPDVKLLPKEGLKFGNLKRFGVSVGSKFKYYEDFSAATRVLKYEGISLRNEFIPLVDNVEMLYLRGIKGLKKVLHDSGVRKGFLDLKHLEVTSCDDDLEYLLGEPKSSLQSHGQNPLQSFNKLTVLLIETCKLEYLFSPTTAKGLVHLEQLKVRSCEIMEGIVGFEEQNDISEHVGEVKFDKLRQLELDNLPNLISFYAKKEKTRTTMGSSSAHPLPLFDEKVIFPVLERLELWSLNNIIEIWDKQSIALLEEQGSFCQLMYVNVKECAQLTNVFPSKMHALLKNLKELWVDGCGIMKGIVEYEGEIDEDGLKNEICFSKLITLTLDNLPSLVTFCTKSGTVGTTNGNATILFNKKVAFPALEVLFIFYMPNITEIWDKKTLPESEKETQSFCKLRGIHICDCNQLVYVLPCYMLPQLQINLQRLVISRCDEVEVIVSKELKEKEATDNEIIVFQQLKELRFGILRKLKSFYTGTELLFSHKVAFPSLEQLTICDLPKIKEIWPYKQPLPEPGKEAESFYKLSYIHVEDCDEFVYLFPFYILRQLQHLEELTIKYCKNMEVIVSKELKEKEVIHDDIVFPQLKTVELWGLPNLKRFCSETQVFFSDKHAFPVLEDITLFDERLEFLRNGTSTKEECGTSGKEGDCGMSGEESDYDEDNSESDYGEEGAMAKKECSTSGKEIETLPKGTSTKEKLHQLNQQPNQSVGDYTEQFYQLLNRSNLRENDNQLVARYVSRLKSKVRGELIMISLSSLEEAYQMTLKAEEKLKWDSYRKPESFKGEKDKEEKVVAQTSECPNLQGGGNKDRGKGVSNTIKCFRCGEPGHRSYECPKKNAEVNLMKEEEQQPTYDEEPEGA</sequence>
<accession>A0ACB7YPI8</accession>
<dbReference type="EMBL" id="CM037161">
    <property type="protein sequence ID" value="KAH7854760.1"/>
    <property type="molecule type" value="Genomic_DNA"/>
</dbReference>
<comment type="caution">
    <text evidence="1">The sequence shown here is derived from an EMBL/GenBank/DDBJ whole genome shotgun (WGS) entry which is preliminary data.</text>
</comment>
<proteinExistence type="predicted"/>